<keyword evidence="3" id="KW-0808">Transferase</keyword>
<name>A0A1H1ZUJ9_9BRAD</name>
<dbReference type="AlphaFoldDB" id="A0A1H1ZUJ9"/>
<keyword evidence="8" id="KW-0812">Transmembrane</keyword>
<keyword evidence="8" id="KW-1133">Transmembrane helix</keyword>
<feature type="transmembrane region" description="Helical" evidence="8">
    <location>
        <begin position="32"/>
        <end position="53"/>
    </location>
</feature>
<dbReference type="Pfam" id="PF02518">
    <property type="entry name" value="HATPase_c"/>
    <property type="match status" value="1"/>
</dbReference>
<feature type="transmembrane region" description="Helical" evidence="8">
    <location>
        <begin position="182"/>
        <end position="205"/>
    </location>
</feature>
<dbReference type="GO" id="GO:0005524">
    <property type="term" value="F:ATP binding"/>
    <property type="evidence" value="ECO:0007669"/>
    <property type="project" value="UniProtKB-KW"/>
</dbReference>
<evidence type="ECO:0000256" key="8">
    <source>
        <dbReference type="SAM" id="Phobius"/>
    </source>
</evidence>
<dbReference type="SMART" id="SM00387">
    <property type="entry name" value="HATPase_c"/>
    <property type="match status" value="1"/>
</dbReference>
<dbReference type="GO" id="GO:0004673">
    <property type="term" value="F:protein histidine kinase activity"/>
    <property type="evidence" value="ECO:0007669"/>
    <property type="project" value="UniProtKB-EC"/>
</dbReference>
<evidence type="ECO:0000256" key="7">
    <source>
        <dbReference type="SAM" id="MobiDB-lite"/>
    </source>
</evidence>
<proteinExistence type="predicted"/>
<dbReference type="CDD" id="cd00075">
    <property type="entry name" value="HATPase"/>
    <property type="match status" value="1"/>
</dbReference>
<evidence type="ECO:0000256" key="6">
    <source>
        <dbReference type="ARBA" id="ARBA00022840"/>
    </source>
</evidence>
<evidence type="ECO:0000259" key="9">
    <source>
        <dbReference type="PROSITE" id="PS50109"/>
    </source>
</evidence>
<feature type="region of interest" description="Disordered" evidence="7">
    <location>
        <begin position="1"/>
        <end position="22"/>
    </location>
</feature>
<evidence type="ECO:0000256" key="3">
    <source>
        <dbReference type="ARBA" id="ARBA00022679"/>
    </source>
</evidence>
<protein>
    <recommendedName>
        <fullName evidence="2">histidine kinase</fullName>
        <ecNumber evidence="2">2.7.13.3</ecNumber>
    </recommendedName>
</protein>
<dbReference type="Proteomes" id="UP000243904">
    <property type="component" value="Chromosome I"/>
</dbReference>
<reference evidence="11" key="1">
    <citation type="submission" date="2016-10" db="EMBL/GenBank/DDBJ databases">
        <authorList>
            <person name="Varghese N."/>
            <person name="Submissions S."/>
        </authorList>
    </citation>
    <scope>NUCLEOTIDE SEQUENCE [LARGE SCALE GENOMIC DNA]</scope>
    <source>
        <strain evidence="11">GAS369</strain>
    </source>
</reference>
<keyword evidence="5 10" id="KW-0418">Kinase</keyword>
<dbReference type="InterPro" id="IPR050980">
    <property type="entry name" value="2C_sensor_his_kinase"/>
</dbReference>
<evidence type="ECO:0000256" key="2">
    <source>
        <dbReference type="ARBA" id="ARBA00012438"/>
    </source>
</evidence>
<dbReference type="EC" id="2.7.13.3" evidence="2"/>
<keyword evidence="8" id="KW-0472">Membrane</keyword>
<dbReference type="InterPro" id="IPR005467">
    <property type="entry name" value="His_kinase_dom"/>
</dbReference>
<accession>A0A1H1ZUJ9</accession>
<comment type="catalytic activity">
    <reaction evidence="1">
        <text>ATP + protein L-histidine = ADP + protein N-phospho-L-histidine.</text>
        <dbReference type="EC" id="2.7.13.3"/>
    </reaction>
</comment>
<evidence type="ECO:0000256" key="1">
    <source>
        <dbReference type="ARBA" id="ARBA00000085"/>
    </source>
</evidence>
<gene>
    <name evidence="10" type="ORF">SAMN05444158_5679</name>
</gene>
<dbReference type="Gene3D" id="1.10.287.130">
    <property type="match status" value="1"/>
</dbReference>
<dbReference type="EMBL" id="LT629750">
    <property type="protein sequence ID" value="SDT37368.1"/>
    <property type="molecule type" value="Genomic_DNA"/>
</dbReference>
<dbReference type="PANTHER" id="PTHR44936">
    <property type="entry name" value="SENSOR PROTEIN CREC"/>
    <property type="match status" value="1"/>
</dbReference>
<dbReference type="InterPro" id="IPR003594">
    <property type="entry name" value="HATPase_dom"/>
</dbReference>
<evidence type="ECO:0000313" key="11">
    <source>
        <dbReference type="Proteomes" id="UP000243904"/>
    </source>
</evidence>
<dbReference type="Gene3D" id="3.30.565.10">
    <property type="entry name" value="Histidine kinase-like ATPase, C-terminal domain"/>
    <property type="match status" value="1"/>
</dbReference>
<keyword evidence="6" id="KW-0067">ATP-binding</keyword>
<sequence length="497" mass="53754">MSETDTVSVTEEQPALEPRPQPQRRLGLSGKLLLLTIPLVMIAGLLIYVPAIANFRMNRLNDRLAAANTAALVLDAAPSGMVPDSLARQILSSIGAHAVAIKMGQQRRLLASADLPASIDHDVDMRTMTAWSAIVDSFETMLETGNQAIRVVGPAPGGAQFIETIVDEAPLRASMYRFSRNLLLVSLGIAMLTAGLVYIALHFLFVRPMRHLTANLVGFHENPESSARIIVPSQRGDEIGVVERELSDMQRDLVSMLHQKSRLAALGLAVSKINHDLRNLLASSQLLSDQLASVPDPRVQRFAPKLMRSLERAIAFCQSTLSYGRVQEAAPDRRMILIEPVVMEVRESAGLASDTSITWISAIERGLSIDADPDHLFRVLLNLVRNAAQALEGRPNSDAASQQIRVTGRREGTVAIVEVSDTGPGVPAKARDHLFEAFQTSGRPGGSGLGLAIAAELVRAHGGDIHLVEGTIGATFRIAIPDRPVELLSVRNERARA</sequence>
<dbReference type="SUPFAM" id="SSF55874">
    <property type="entry name" value="ATPase domain of HSP90 chaperone/DNA topoisomerase II/histidine kinase"/>
    <property type="match status" value="1"/>
</dbReference>
<keyword evidence="11" id="KW-1185">Reference proteome</keyword>
<evidence type="ECO:0000256" key="4">
    <source>
        <dbReference type="ARBA" id="ARBA00022741"/>
    </source>
</evidence>
<evidence type="ECO:0000313" key="10">
    <source>
        <dbReference type="EMBL" id="SDT37368.1"/>
    </source>
</evidence>
<keyword evidence="4" id="KW-0547">Nucleotide-binding</keyword>
<feature type="compositionally biased region" description="Polar residues" evidence="7">
    <location>
        <begin position="1"/>
        <end position="11"/>
    </location>
</feature>
<dbReference type="PRINTS" id="PR00344">
    <property type="entry name" value="BCTRLSENSOR"/>
</dbReference>
<organism evidence="10 11">
    <name type="scientific">Bradyrhizobium canariense</name>
    <dbReference type="NCBI Taxonomy" id="255045"/>
    <lineage>
        <taxon>Bacteria</taxon>
        <taxon>Pseudomonadati</taxon>
        <taxon>Pseudomonadota</taxon>
        <taxon>Alphaproteobacteria</taxon>
        <taxon>Hyphomicrobiales</taxon>
        <taxon>Nitrobacteraceae</taxon>
        <taxon>Bradyrhizobium</taxon>
    </lineage>
</organism>
<dbReference type="PROSITE" id="PS50109">
    <property type="entry name" value="HIS_KIN"/>
    <property type="match status" value="1"/>
</dbReference>
<feature type="domain" description="Histidine kinase" evidence="9">
    <location>
        <begin position="272"/>
        <end position="484"/>
    </location>
</feature>
<dbReference type="InterPro" id="IPR004358">
    <property type="entry name" value="Sig_transdc_His_kin-like_C"/>
</dbReference>
<evidence type="ECO:0000256" key="5">
    <source>
        <dbReference type="ARBA" id="ARBA00022777"/>
    </source>
</evidence>
<dbReference type="InterPro" id="IPR036890">
    <property type="entry name" value="HATPase_C_sf"/>
</dbReference>
<dbReference type="PANTHER" id="PTHR44936:SF10">
    <property type="entry name" value="SENSOR PROTEIN RSTB"/>
    <property type="match status" value="1"/>
</dbReference>